<gene>
    <name evidence="1" type="ORF">V473_12220</name>
</gene>
<reference evidence="1 2" key="1">
    <citation type="journal article" date="2015" name="G3 (Bethesda)">
        <title>Insights into Ongoing Evolution of the Hexachlorocyclohexane Catabolic Pathway from Comparative Genomics of Ten Sphingomonadaceae Strains.</title>
        <authorList>
            <person name="Pearce S.L."/>
            <person name="Oakeshott J.G."/>
            <person name="Pandey G."/>
        </authorList>
    </citation>
    <scope>NUCLEOTIDE SEQUENCE [LARGE SCALE GENOMIC DNA]</scope>
    <source>
        <strain evidence="1 2">LL01</strain>
    </source>
</reference>
<name>A0A0J8A4R8_9SPHN</name>
<accession>A0A0J8A4R8</accession>
<evidence type="ECO:0008006" key="3">
    <source>
        <dbReference type="Google" id="ProtNLM"/>
    </source>
</evidence>
<sequence>MIPMEIHMAAIKQRADKVDRHRQRMRAAGFRPVQFWVPDTRGADFAERVRQQCLKLKGDPAELDALRFVEEAAAQVEGWQ</sequence>
<protein>
    <recommendedName>
        <fullName evidence="3">Antitoxin MazE</fullName>
    </recommendedName>
</protein>
<comment type="caution">
    <text evidence="1">The sequence shown here is derived from an EMBL/GenBank/DDBJ whole genome shotgun (WGS) entry which is preliminary data.</text>
</comment>
<proteinExistence type="predicted"/>
<evidence type="ECO:0000313" key="2">
    <source>
        <dbReference type="Proteomes" id="UP000052232"/>
    </source>
</evidence>
<dbReference type="InterPro" id="IPR021558">
    <property type="entry name" value="MazE-like"/>
</dbReference>
<keyword evidence="2" id="KW-1185">Reference proteome</keyword>
<dbReference type="PATRIC" id="fig|1420583.3.peg.4745"/>
<dbReference type="Pfam" id="PF11455">
    <property type="entry name" value="MazE-like"/>
    <property type="match status" value="1"/>
</dbReference>
<organism evidence="1 2">
    <name type="scientific">Sphingobium cupriresistens LL01</name>
    <dbReference type="NCBI Taxonomy" id="1420583"/>
    <lineage>
        <taxon>Bacteria</taxon>
        <taxon>Pseudomonadati</taxon>
        <taxon>Pseudomonadota</taxon>
        <taxon>Alphaproteobacteria</taxon>
        <taxon>Sphingomonadales</taxon>
        <taxon>Sphingomonadaceae</taxon>
        <taxon>Sphingobium</taxon>
    </lineage>
</organism>
<dbReference type="Proteomes" id="UP000052232">
    <property type="component" value="Unassembled WGS sequence"/>
</dbReference>
<evidence type="ECO:0000313" key="1">
    <source>
        <dbReference type="EMBL" id="KMS50405.1"/>
    </source>
</evidence>
<dbReference type="AlphaFoldDB" id="A0A0J8A4R8"/>
<dbReference type="EMBL" id="JACT01000018">
    <property type="protein sequence ID" value="KMS50405.1"/>
    <property type="molecule type" value="Genomic_DNA"/>
</dbReference>
<dbReference type="STRING" id="1420583.V473_12220"/>